<proteinExistence type="predicted"/>
<gene>
    <name evidence="1" type="ORF">UFOPK1843_00931</name>
</gene>
<name>A0A6J6HHT0_9ZZZZ</name>
<sequence>MNLVSALRAIALAMAVTVSVSGCVTAGASRVNAEALAEIKNNPMPGFELASSDDGDSVCLPASYCTTNASVTLKSTKTFNSRAEFCKEFIAWAPSVGADSWMYDPDYIALPMKDHEGAAQFACLGANNYSLLGSTGNVRWTMSGDGTQLRVETIMGSDGSLEDERMTLKTWDDAKAQLFEGTRLNMDILSTLETFRLQNPKLNPSKPSTIDAALKDIELPKGSELVLDKSGSVHYLYLPSDGFMLERCLNIKPFSQEFFQMPNPGEGFVGLYILDYQPKTDEFGYIDSAKCPDPK</sequence>
<accession>A0A6J6HHT0</accession>
<evidence type="ECO:0000313" key="1">
    <source>
        <dbReference type="EMBL" id="CAB4612620.1"/>
    </source>
</evidence>
<reference evidence="1" key="1">
    <citation type="submission" date="2020-05" db="EMBL/GenBank/DDBJ databases">
        <authorList>
            <person name="Chiriac C."/>
            <person name="Salcher M."/>
            <person name="Ghai R."/>
            <person name="Kavagutti S V."/>
        </authorList>
    </citation>
    <scope>NUCLEOTIDE SEQUENCE</scope>
</reference>
<dbReference type="AlphaFoldDB" id="A0A6J6HHT0"/>
<organism evidence="1">
    <name type="scientific">freshwater metagenome</name>
    <dbReference type="NCBI Taxonomy" id="449393"/>
    <lineage>
        <taxon>unclassified sequences</taxon>
        <taxon>metagenomes</taxon>
        <taxon>ecological metagenomes</taxon>
    </lineage>
</organism>
<dbReference type="EMBL" id="CAEZUR010000076">
    <property type="protein sequence ID" value="CAB4612620.1"/>
    <property type="molecule type" value="Genomic_DNA"/>
</dbReference>
<protein>
    <submittedName>
        <fullName evidence="1">Unannotated protein</fullName>
    </submittedName>
</protein>